<keyword evidence="3" id="KW-0295">Fungicide</keyword>
<keyword evidence="2" id="KW-0929">Antimicrobial</keyword>
<reference evidence="9" key="1">
    <citation type="journal article" date="2013" name="Nat. Genet.">
        <title>The Capsella rubella genome and the genomic consequences of rapid mating system evolution.</title>
        <authorList>
            <person name="Slotte T."/>
            <person name="Hazzouri K.M."/>
            <person name="Agren J.A."/>
            <person name="Koenig D."/>
            <person name="Maumus F."/>
            <person name="Guo Y.L."/>
            <person name="Steige K."/>
            <person name="Platts A.E."/>
            <person name="Escobar J.S."/>
            <person name="Newman L.K."/>
            <person name="Wang W."/>
            <person name="Mandakova T."/>
            <person name="Vello E."/>
            <person name="Smith L.M."/>
            <person name="Henz S.R."/>
            <person name="Steffen J."/>
            <person name="Takuno S."/>
            <person name="Brandvain Y."/>
            <person name="Coop G."/>
            <person name="Andolfatto P."/>
            <person name="Hu T.T."/>
            <person name="Blanchette M."/>
            <person name="Clark R.M."/>
            <person name="Quesneville H."/>
            <person name="Nordborg M."/>
            <person name="Gaut B.S."/>
            <person name="Lysak M.A."/>
            <person name="Jenkins J."/>
            <person name="Grimwood J."/>
            <person name="Chapman J."/>
            <person name="Prochnik S."/>
            <person name="Shu S."/>
            <person name="Rokhsar D."/>
            <person name="Schmutz J."/>
            <person name="Weigel D."/>
            <person name="Wright S.I."/>
        </authorList>
    </citation>
    <scope>NUCLEOTIDE SEQUENCE [LARGE SCALE GENOMIC DNA]</scope>
    <source>
        <strain evidence="9">cv. Monte Gargano</strain>
    </source>
</reference>
<feature type="domain" description="Defensin-like" evidence="7">
    <location>
        <begin position="31"/>
        <end position="73"/>
    </location>
</feature>
<evidence type="ECO:0000313" key="9">
    <source>
        <dbReference type="Proteomes" id="UP000029121"/>
    </source>
</evidence>
<evidence type="ECO:0000256" key="1">
    <source>
        <dbReference type="ARBA" id="ARBA00006722"/>
    </source>
</evidence>
<name>R0HSY2_9BRAS</name>
<dbReference type="GO" id="GO:0050832">
    <property type="term" value="P:defense response to fungus"/>
    <property type="evidence" value="ECO:0007669"/>
    <property type="project" value="UniProtKB-KW"/>
</dbReference>
<dbReference type="GO" id="GO:0031640">
    <property type="term" value="P:killing of cells of another organism"/>
    <property type="evidence" value="ECO:0007669"/>
    <property type="project" value="UniProtKB-KW"/>
</dbReference>
<dbReference type="Pfam" id="PF24552">
    <property type="entry name" value="Defensin"/>
    <property type="match status" value="1"/>
</dbReference>
<evidence type="ECO:0000256" key="4">
    <source>
        <dbReference type="ARBA" id="ARBA00022821"/>
    </source>
</evidence>
<comment type="similarity">
    <text evidence="1">Belongs to the DEFL family.</text>
</comment>
<protein>
    <recommendedName>
        <fullName evidence="7">Defensin-like domain-containing protein</fullName>
    </recommendedName>
</protein>
<accession>R0HSY2</accession>
<keyword evidence="4" id="KW-0611">Plant defense</keyword>
<proteinExistence type="inferred from homology"/>
<gene>
    <name evidence="8" type="ORF">CARUB_v10024676mg</name>
</gene>
<dbReference type="InterPro" id="IPR056373">
    <property type="entry name" value="Defensin-like_dom"/>
</dbReference>
<feature type="chain" id="PRO_5004352248" description="Defensin-like domain-containing protein" evidence="6">
    <location>
        <begin position="28"/>
        <end position="75"/>
    </location>
</feature>
<dbReference type="Proteomes" id="UP000029121">
    <property type="component" value="Unassembled WGS sequence"/>
</dbReference>
<keyword evidence="5" id="KW-1015">Disulfide bond</keyword>
<sequence length="75" mass="8289">MDLKKSAIIFFLVSILAISFSNHNVLAASGKKCIAQCVPGVYEYFECIHDCITERYDDGRCYPGPNTGKCCCTSK</sequence>
<dbReference type="AlphaFoldDB" id="R0HSY2"/>
<evidence type="ECO:0000259" key="7">
    <source>
        <dbReference type="Pfam" id="PF24552"/>
    </source>
</evidence>
<evidence type="ECO:0000256" key="2">
    <source>
        <dbReference type="ARBA" id="ARBA00022529"/>
    </source>
</evidence>
<evidence type="ECO:0000256" key="3">
    <source>
        <dbReference type="ARBA" id="ARBA00022577"/>
    </source>
</evidence>
<evidence type="ECO:0000313" key="8">
    <source>
        <dbReference type="EMBL" id="EOA28470.1"/>
    </source>
</evidence>
<feature type="signal peptide" evidence="6">
    <location>
        <begin position="1"/>
        <end position="27"/>
    </location>
</feature>
<evidence type="ECO:0000256" key="6">
    <source>
        <dbReference type="SAM" id="SignalP"/>
    </source>
</evidence>
<organism evidence="8 9">
    <name type="scientific">Capsella rubella</name>
    <dbReference type="NCBI Taxonomy" id="81985"/>
    <lineage>
        <taxon>Eukaryota</taxon>
        <taxon>Viridiplantae</taxon>
        <taxon>Streptophyta</taxon>
        <taxon>Embryophyta</taxon>
        <taxon>Tracheophyta</taxon>
        <taxon>Spermatophyta</taxon>
        <taxon>Magnoliopsida</taxon>
        <taxon>eudicotyledons</taxon>
        <taxon>Gunneridae</taxon>
        <taxon>Pentapetalae</taxon>
        <taxon>rosids</taxon>
        <taxon>malvids</taxon>
        <taxon>Brassicales</taxon>
        <taxon>Brassicaceae</taxon>
        <taxon>Camelineae</taxon>
        <taxon>Capsella</taxon>
    </lineage>
</organism>
<keyword evidence="9" id="KW-1185">Reference proteome</keyword>
<dbReference type="EMBL" id="KB870808">
    <property type="protein sequence ID" value="EOA28470.1"/>
    <property type="molecule type" value="Genomic_DNA"/>
</dbReference>
<evidence type="ECO:0000256" key="5">
    <source>
        <dbReference type="ARBA" id="ARBA00023157"/>
    </source>
</evidence>
<keyword evidence="6" id="KW-0732">Signal</keyword>